<dbReference type="AlphaFoldDB" id="A0A0F8ZB78"/>
<evidence type="ECO:0000259" key="1">
    <source>
        <dbReference type="Pfam" id="PF13709"/>
    </source>
</evidence>
<name>A0A0F8ZB78_9ZZZZ</name>
<reference evidence="2" key="1">
    <citation type="journal article" date="2015" name="Nature">
        <title>Complex archaea that bridge the gap between prokaryotes and eukaryotes.</title>
        <authorList>
            <person name="Spang A."/>
            <person name="Saw J.H."/>
            <person name="Jorgensen S.L."/>
            <person name="Zaremba-Niedzwiedzka K."/>
            <person name="Martijn J."/>
            <person name="Lind A.E."/>
            <person name="van Eijk R."/>
            <person name="Schleper C."/>
            <person name="Guy L."/>
            <person name="Ettema T.J."/>
        </authorList>
    </citation>
    <scope>NUCLEOTIDE SEQUENCE</scope>
</reference>
<organism evidence="2">
    <name type="scientific">marine sediment metagenome</name>
    <dbReference type="NCBI Taxonomy" id="412755"/>
    <lineage>
        <taxon>unclassified sequences</taxon>
        <taxon>metagenomes</taxon>
        <taxon>ecological metagenomes</taxon>
    </lineage>
</organism>
<protein>
    <recommendedName>
        <fullName evidence="1">DUF4159 domain-containing protein</fullName>
    </recommendedName>
</protein>
<dbReference type="InterPro" id="IPR029062">
    <property type="entry name" value="Class_I_gatase-like"/>
</dbReference>
<dbReference type="InterPro" id="IPR025297">
    <property type="entry name" value="DUF4159"/>
</dbReference>
<sequence>YPFAVMTGEGAFSLTPAQRRNLRNYVSRGGFLVASAGCSSSAWDASFRSEIHKIFPDLKLKRLPMSHPIFHTVYDIKSLTNKRSSSTYLEALEIDKKIVLVYSKDGLNDTANAGPGCCCCGGNEIYVARQVNVNLLAYALTH</sequence>
<feature type="domain" description="DUF4159" evidence="1">
    <location>
        <begin position="1"/>
        <end position="140"/>
    </location>
</feature>
<gene>
    <name evidence="2" type="ORF">LCGC14_2717540</name>
</gene>
<dbReference type="Gene3D" id="3.40.50.12140">
    <property type="entry name" value="Domain of unknown function DUF4159"/>
    <property type="match status" value="1"/>
</dbReference>
<accession>A0A0F8ZB78</accession>
<dbReference type="SUPFAM" id="SSF52317">
    <property type="entry name" value="Class I glutamine amidotransferase-like"/>
    <property type="match status" value="1"/>
</dbReference>
<comment type="caution">
    <text evidence="2">The sequence shown here is derived from an EMBL/GenBank/DDBJ whole genome shotgun (WGS) entry which is preliminary data.</text>
</comment>
<dbReference type="EMBL" id="LAZR01048855">
    <property type="protein sequence ID" value="KKK90983.1"/>
    <property type="molecule type" value="Genomic_DNA"/>
</dbReference>
<dbReference type="Pfam" id="PF13709">
    <property type="entry name" value="DUF4159"/>
    <property type="match status" value="1"/>
</dbReference>
<proteinExistence type="predicted"/>
<evidence type="ECO:0000313" key="2">
    <source>
        <dbReference type="EMBL" id="KKK90983.1"/>
    </source>
</evidence>
<feature type="non-terminal residue" evidence="2">
    <location>
        <position position="1"/>
    </location>
</feature>